<evidence type="ECO:0000256" key="11">
    <source>
        <dbReference type="ARBA" id="ARBA00066398"/>
    </source>
</evidence>
<keyword evidence="5" id="KW-0808">Transferase</keyword>
<dbReference type="InterPro" id="IPR017438">
    <property type="entry name" value="ATP-NAD_kinase_N"/>
</dbReference>
<dbReference type="KEGG" id="dzi:111288670"/>
<evidence type="ECO:0000256" key="4">
    <source>
        <dbReference type="ARBA" id="ARBA00022490"/>
    </source>
</evidence>
<evidence type="ECO:0000256" key="3">
    <source>
        <dbReference type="ARBA" id="ARBA00011738"/>
    </source>
</evidence>
<evidence type="ECO:0000256" key="2">
    <source>
        <dbReference type="ARBA" id="ARBA00010995"/>
    </source>
</evidence>
<evidence type="ECO:0000256" key="10">
    <source>
        <dbReference type="ARBA" id="ARBA00023027"/>
    </source>
</evidence>
<dbReference type="InterPro" id="IPR017437">
    <property type="entry name" value="ATP-NAD_kinase_PpnK-typ_C"/>
</dbReference>
<dbReference type="FunFam" id="2.60.200.30:FF:000015">
    <property type="entry name" value="NAD(H) kinase 3"/>
    <property type="match status" value="1"/>
</dbReference>
<keyword evidence="7 13" id="KW-0418">Kinase</keyword>
<dbReference type="GO" id="GO:0019674">
    <property type="term" value="P:NAD+ metabolic process"/>
    <property type="evidence" value="ECO:0007669"/>
    <property type="project" value="InterPro"/>
</dbReference>
<dbReference type="GO" id="GO:0006741">
    <property type="term" value="P:NADP+ biosynthetic process"/>
    <property type="evidence" value="ECO:0007669"/>
    <property type="project" value="InterPro"/>
</dbReference>
<dbReference type="OrthoDB" id="185618at2759"/>
<evidence type="ECO:0000313" key="12">
    <source>
        <dbReference type="Proteomes" id="UP000515121"/>
    </source>
</evidence>
<dbReference type="InterPro" id="IPR016064">
    <property type="entry name" value="NAD/diacylglycerol_kinase_sf"/>
</dbReference>
<evidence type="ECO:0000256" key="9">
    <source>
        <dbReference type="ARBA" id="ARBA00022857"/>
    </source>
</evidence>
<evidence type="ECO:0000313" key="13">
    <source>
        <dbReference type="RefSeq" id="XP_022735382.1"/>
    </source>
</evidence>
<dbReference type="AlphaFoldDB" id="A0A6P5Y4L7"/>
<comment type="similarity">
    <text evidence="2">Belongs to the NAD kinase family.</text>
</comment>
<dbReference type="GO" id="GO:0005737">
    <property type="term" value="C:cytoplasm"/>
    <property type="evidence" value="ECO:0007669"/>
    <property type="project" value="UniProtKB-SubCell"/>
</dbReference>
<dbReference type="InterPro" id="IPR002504">
    <property type="entry name" value="NADK"/>
</dbReference>
<keyword evidence="8" id="KW-0067">ATP-binding</keyword>
<dbReference type="PANTHER" id="PTHR20275">
    <property type="entry name" value="NAD KINASE"/>
    <property type="match status" value="1"/>
</dbReference>
<dbReference type="EC" id="2.7.1.86" evidence="11"/>
<dbReference type="GO" id="GO:0042736">
    <property type="term" value="F:NADH kinase activity"/>
    <property type="evidence" value="ECO:0007669"/>
    <property type="project" value="UniProtKB-EC"/>
</dbReference>
<accession>A0A6P5Y4L7</accession>
<dbReference type="RefSeq" id="XP_022735382.1">
    <property type="nucleotide sequence ID" value="XM_022879647.1"/>
</dbReference>
<keyword evidence="12" id="KW-1185">Reference proteome</keyword>
<dbReference type="Gene3D" id="3.40.50.10330">
    <property type="entry name" value="Probable inorganic polyphosphate/atp-NAD kinase, domain 1"/>
    <property type="match status" value="1"/>
</dbReference>
<evidence type="ECO:0000256" key="8">
    <source>
        <dbReference type="ARBA" id="ARBA00022840"/>
    </source>
</evidence>
<keyword evidence="4" id="KW-0963">Cytoplasm</keyword>
<dbReference type="SUPFAM" id="SSF111331">
    <property type="entry name" value="NAD kinase/diacylglycerol kinase-like"/>
    <property type="match status" value="1"/>
</dbReference>
<gene>
    <name evidence="13" type="primary">LOC111288670</name>
</gene>
<proteinExistence type="inferred from homology"/>
<keyword evidence="6" id="KW-0547">Nucleotide-binding</keyword>
<evidence type="ECO:0000256" key="7">
    <source>
        <dbReference type="ARBA" id="ARBA00022777"/>
    </source>
</evidence>
<comment type="subcellular location">
    <subcellularLocation>
        <location evidence="1">Cytoplasm</location>
    </subcellularLocation>
</comment>
<evidence type="ECO:0000256" key="5">
    <source>
        <dbReference type="ARBA" id="ARBA00022679"/>
    </source>
</evidence>
<protein>
    <recommendedName>
        <fullName evidence="11">NADH kinase</fullName>
        <ecNumber evidence="11">2.7.1.86</ecNumber>
    </recommendedName>
</protein>
<dbReference type="Pfam" id="PF01513">
    <property type="entry name" value="NAD_kinase"/>
    <property type="match status" value="1"/>
</dbReference>
<evidence type="ECO:0000256" key="1">
    <source>
        <dbReference type="ARBA" id="ARBA00004496"/>
    </source>
</evidence>
<keyword evidence="9" id="KW-0521">NADP</keyword>
<dbReference type="Gene3D" id="2.60.200.30">
    <property type="entry name" value="Probable inorganic polyphosphate/atp-NAD kinase, domain 2"/>
    <property type="match status" value="1"/>
</dbReference>
<dbReference type="PANTHER" id="PTHR20275:SF28">
    <property type="entry name" value="NADH KINASE"/>
    <property type="match status" value="1"/>
</dbReference>
<dbReference type="Proteomes" id="UP000515121">
    <property type="component" value="Unplaced"/>
</dbReference>
<keyword evidence="10" id="KW-0520">NAD</keyword>
<name>A0A6P5Y4L7_DURZI</name>
<comment type="subunit">
    <text evidence="3">Homodimer.</text>
</comment>
<organism evidence="12 13">
    <name type="scientific">Durio zibethinus</name>
    <name type="common">Durian</name>
    <dbReference type="NCBI Taxonomy" id="66656"/>
    <lineage>
        <taxon>Eukaryota</taxon>
        <taxon>Viridiplantae</taxon>
        <taxon>Streptophyta</taxon>
        <taxon>Embryophyta</taxon>
        <taxon>Tracheophyta</taxon>
        <taxon>Spermatophyta</taxon>
        <taxon>Magnoliopsida</taxon>
        <taxon>eudicotyledons</taxon>
        <taxon>Gunneridae</taxon>
        <taxon>Pentapetalae</taxon>
        <taxon>rosids</taxon>
        <taxon>malvids</taxon>
        <taxon>Malvales</taxon>
        <taxon>Malvaceae</taxon>
        <taxon>Helicteroideae</taxon>
        <taxon>Durio</taxon>
    </lineage>
</organism>
<reference evidence="13" key="1">
    <citation type="submission" date="2025-08" db="UniProtKB">
        <authorList>
            <consortium name="RefSeq"/>
        </authorList>
    </citation>
    <scope>IDENTIFICATION</scope>
    <source>
        <tissue evidence="13">Fruit stalk</tissue>
    </source>
</reference>
<dbReference type="GO" id="GO:0005524">
    <property type="term" value="F:ATP binding"/>
    <property type="evidence" value="ECO:0007669"/>
    <property type="project" value="UniProtKB-KW"/>
</dbReference>
<dbReference type="FunFam" id="3.40.50.10330:FF:000027">
    <property type="entry name" value="NADH kinase"/>
    <property type="match status" value="1"/>
</dbReference>
<sequence length="342" mass="37947">MTIAPFFQLKFPVFRSSPSKLSSLTEKKEKNMARRKLLLLLKPFDVYHVTQSKPVSHFTNPRVFHYLDNRRKVHKEAINFCQQILQKKAVDWKPILRNNLSQPIHNVDLVVTVGGDGTLLQASHFMDDSIPVLGVNSDPTQAEEVEEFSNEFDATRSTGYLCAATVKNFEQVLDSFLEGQTVPSKLSRMSISVNSKSLSTYALNDILIAHPCPATVSRFSLRIERDDQTCLSLVNCRSSGLRVSTAAGSTAAMLSAGGFAMPMLSRDLQYMVREPISPGAAISSLMHGLIKSDQSMNVTWFSKEGLIYVDGSHVFYTIQNGDSIEISSKAPVLQVVFPHLSS</sequence>
<dbReference type="GO" id="GO:0003951">
    <property type="term" value="F:NAD+ kinase activity"/>
    <property type="evidence" value="ECO:0007669"/>
    <property type="project" value="InterPro"/>
</dbReference>
<dbReference type="GeneID" id="111288670"/>
<evidence type="ECO:0000256" key="6">
    <source>
        <dbReference type="ARBA" id="ARBA00022741"/>
    </source>
</evidence>